<proteinExistence type="predicted"/>
<keyword evidence="3" id="KW-1185">Reference proteome</keyword>
<gene>
    <name evidence="2" type="ORF">E0Z10_g10399</name>
</gene>
<dbReference type="EMBL" id="SKBN01000401">
    <property type="protein sequence ID" value="TGJ78369.1"/>
    <property type="molecule type" value="Genomic_DNA"/>
</dbReference>
<dbReference type="OrthoDB" id="4772038at2759"/>
<dbReference type="InterPro" id="IPR002110">
    <property type="entry name" value="Ankyrin_rpt"/>
</dbReference>
<dbReference type="AlphaFoldDB" id="A0A4Z0Y341"/>
<dbReference type="PROSITE" id="PS50088">
    <property type="entry name" value="ANK_REPEAT"/>
    <property type="match status" value="1"/>
</dbReference>
<dbReference type="InterPro" id="IPR036770">
    <property type="entry name" value="Ankyrin_rpt-contain_sf"/>
</dbReference>
<dbReference type="SUPFAM" id="SSF48403">
    <property type="entry name" value="Ankyrin repeat"/>
    <property type="match status" value="1"/>
</dbReference>
<dbReference type="PROSITE" id="PS50297">
    <property type="entry name" value="ANK_REP_REGION"/>
    <property type="match status" value="1"/>
</dbReference>
<protein>
    <submittedName>
        <fullName evidence="2">Uncharacterized protein</fullName>
    </submittedName>
</protein>
<dbReference type="Proteomes" id="UP000297716">
    <property type="component" value="Unassembled WGS sequence"/>
</dbReference>
<accession>A0A4Z0Y341</accession>
<dbReference type="Pfam" id="PF00023">
    <property type="entry name" value="Ank"/>
    <property type="match status" value="1"/>
</dbReference>
<name>A0A4Z0Y341_9PEZI</name>
<evidence type="ECO:0000313" key="2">
    <source>
        <dbReference type="EMBL" id="TGJ78369.1"/>
    </source>
</evidence>
<dbReference type="Gene3D" id="1.25.40.20">
    <property type="entry name" value="Ankyrin repeat-containing domain"/>
    <property type="match status" value="1"/>
</dbReference>
<sequence>MGSPIDTPITYNDNQVQGYQVTLPSEIWLMISDQLSLMGDQFRLSRVNKFLFSLLIFTRAKCEVKVQRHELSSNPEGMLYLALKQSWSLSEIEKIVSAYVSTNNPNLGHLPSFTSAPPLHFAVHLGRMDVVDLLLKSGVNINTRWQNFGPNWCDNGYQHTECVEELTRPCNNALSVARKVMNSEMESYLLSRGIEDVGY</sequence>
<organism evidence="2 3">
    <name type="scientific">Xylaria hypoxylon</name>
    <dbReference type="NCBI Taxonomy" id="37992"/>
    <lineage>
        <taxon>Eukaryota</taxon>
        <taxon>Fungi</taxon>
        <taxon>Dikarya</taxon>
        <taxon>Ascomycota</taxon>
        <taxon>Pezizomycotina</taxon>
        <taxon>Sordariomycetes</taxon>
        <taxon>Xylariomycetidae</taxon>
        <taxon>Xylariales</taxon>
        <taxon>Xylariaceae</taxon>
        <taxon>Xylaria</taxon>
    </lineage>
</organism>
<comment type="caution">
    <text evidence="2">The sequence shown here is derived from an EMBL/GenBank/DDBJ whole genome shotgun (WGS) entry which is preliminary data.</text>
</comment>
<keyword evidence="1" id="KW-0040">ANK repeat</keyword>
<evidence type="ECO:0000313" key="3">
    <source>
        <dbReference type="Proteomes" id="UP000297716"/>
    </source>
</evidence>
<reference evidence="2 3" key="1">
    <citation type="submission" date="2019-03" db="EMBL/GenBank/DDBJ databases">
        <title>Draft genome sequence of Xylaria hypoxylon DSM 108379, a ubiquitous saprotrophic-parasitic fungi on hardwood.</title>
        <authorList>
            <person name="Buettner E."/>
            <person name="Leonhardt S."/>
            <person name="Gebauer A.M."/>
            <person name="Liers C."/>
            <person name="Hofrichter M."/>
            <person name="Kellner H."/>
        </authorList>
    </citation>
    <scope>NUCLEOTIDE SEQUENCE [LARGE SCALE GENOMIC DNA]</scope>
    <source>
        <strain evidence="2 3">DSM 108379</strain>
    </source>
</reference>
<feature type="repeat" description="ANK" evidence="1">
    <location>
        <begin position="114"/>
        <end position="146"/>
    </location>
</feature>
<evidence type="ECO:0000256" key="1">
    <source>
        <dbReference type="PROSITE-ProRule" id="PRU00023"/>
    </source>
</evidence>